<organism evidence="1 2">
    <name type="scientific">Mesorhizobium denitrificans</name>
    <dbReference type="NCBI Taxonomy" id="2294114"/>
    <lineage>
        <taxon>Bacteria</taxon>
        <taxon>Pseudomonadati</taxon>
        <taxon>Pseudomonadota</taxon>
        <taxon>Alphaproteobacteria</taxon>
        <taxon>Hyphomicrobiales</taxon>
        <taxon>Phyllobacteriaceae</taxon>
        <taxon>Mesorhizobium</taxon>
    </lineage>
</organism>
<name>A0A371X8R4_9HYPH</name>
<dbReference type="AlphaFoldDB" id="A0A371X8R4"/>
<evidence type="ECO:0000313" key="1">
    <source>
        <dbReference type="EMBL" id="RFC65616.1"/>
    </source>
</evidence>
<dbReference type="InterPro" id="IPR011990">
    <property type="entry name" value="TPR-like_helical_dom_sf"/>
</dbReference>
<reference evidence="2" key="1">
    <citation type="submission" date="2018-08" db="EMBL/GenBank/DDBJ databases">
        <authorList>
            <person name="Im W.T."/>
        </authorList>
    </citation>
    <scope>NUCLEOTIDE SEQUENCE [LARGE SCALE GENOMIC DNA]</scope>
    <source>
        <strain evidence="2">LA-28</strain>
    </source>
</reference>
<evidence type="ECO:0000313" key="2">
    <source>
        <dbReference type="Proteomes" id="UP000262379"/>
    </source>
</evidence>
<dbReference type="Proteomes" id="UP000262379">
    <property type="component" value="Unassembled WGS sequence"/>
</dbReference>
<accession>A0A371X8R4</accession>
<dbReference type="SUPFAM" id="SSF48452">
    <property type="entry name" value="TPR-like"/>
    <property type="match status" value="1"/>
</dbReference>
<keyword evidence="2" id="KW-1185">Reference proteome</keyword>
<sequence length="408" mass="45475">MLLFDRQPNTANKSAQIDALFEAHQSAFAKGDYEQALKIAKQARTIVNAPAIARSEALCLTRVGRAQEAYDLARSVTASHDDEDYFDLLADICGALGKAEESADYGNAALAVRDRKFGNGPYYALPEALPDGGKKIIAFSLFGANPRYCEVAILNCESASQLLPQWQCRFYCDETVPGHVQRRIAETGGEVVLVDDETRKTIPALMWRFLAADDSSVSHFLMRDADSLIGEREAAAVNAWIDSGKWFHVMRDYHTHTEVMLAGMWGGCHGAIPSMREEILKYVTPELFGKRYVDQHFLRKHVWPTARQSVLSHDSKFKFFNNEPFPHVPGASLDARHHVGANLSTYIIGGPLDMPDDTPVTLSITDQNGESVCEYVIPVRNKRWDSPFPNVHARKIESGEWIAKLSGF</sequence>
<protein>
    <submittedName>
        <fullName evidence="1">Tetratricopeptide repeat protein</fullName>
    </submittedName>
</protein>
<dbReference type="RefSeq" id="WP_116625227.1">
    <property type="nucleotide sequence ID" value="NZ_QURN01000015.1"/>
</dbReference>
<proteinExistence type="predicted"/>
<dbReference type="EMBL" id="QURN01000015">
    <property type="protein sequence ID" value="RFC65616.1"/>
    <property type="molecule type" value="Genomic_DNA"/>
</dbReference>
<dbReference type="Gene3D" id="1.25.40.10">
    <property type="entry name" value="Tetratricopeptide repeat domain"/>
    <property type="match status" value="1"/>
</dbReference>
<comment type="caution">
    <text evidence="1">The sequence shown here is derived from an EMBL/GenBank/DDBJ whole genome shotgun (WGS) entry which is preliminary data.</text>
</comment>
<gene>
    <name evidence="1" type="ORF">DY251_17715</name>
</gene>